<name>A0ABR7LCQ3_9PSEU</name>
<feature type="compositionally biased region" description="Polar residues" evidence="1">
    <location>
        <begin position="46"/>
        <end position="56"/>
    </location>
</feature>
<accession>A0ABR7LCQ3</accession>
<proteinExistence type="predicted"/>
<feature type="region of interest" description="Disordered" evidence="1">
    <location>
        <begin position="1"/>
        <end position="56"/>
    </location>
</feature>
<dbReference type="Proteomes" id="UP000734823">
    <property type="component" value="Unassembled WGS sequence"/>
</dbReference>
<keyword evidence="3" id="KW-1185">Reference proteome</keyword>
<dbReference type="EMBL" id="JABVED010000014">
    <property type="protein sequence ID" value="MBC6450171.1"/>
    <property type="molecule type" value="Genomic_DNA"/>
</dbReference>
<protein>
    <submittedName>
        <fullName evidence="2">Uncharacterized protein</fullName>
    </submittedName>
</protein>
<sequence>MTTTPAVGDADHPGTYIPSPEGNSANMHLIASAPRTGSIAGYRNSDLGSPSFTDGI</sequence>
<organism evidence="2 3">
    <name type="scientific">Actinokineospora xionganensis</name>
    <dbReference type="NCBI Taxonomy" id="2684470"/>
    <lineage>
        <taxon>Bacteria</taxon>
        <taxon>Bacillati</taxon>
        <taxon>Actinomycetota</taxon>
        <taxon>Actinomycetes</taxon>
        <taxon>Pseudonocardiales</taxon>
        <taxon>Pseudonocardiaceae</taxon>
        <taxon>Actinokineospora</taxon>
    </lineage>
</organism>
<evidence type="ECO:0000256" key="1">
    <source>
        <dbReference type="SAM" id="MobiDB-lite"/>
    </source>
</evidence>
<comment type="caution">
    <text evidence="2">The sequence shown here is derived from an EMBL/GenBank/DDBJ whole genome shotgun (WGS) entry which is preliminary data.</text>
</comment>
<evidence type="ECO:0000313" key="2">
    <source>
        <dbReference type="EMBL" id="MBC6450171.1"/>
    </source>
</evidence>
<evidence type="ECO:0000313" key="3">
    <source>
        <dbReference type="Proteomes" id="UP000734823"/>
    </source>
</evidence>
<reference evidence="2 3" key="1">
    <citation type="submission" date="2020-06" db="EMBL/GenBank/DDBJ databases">
        <title>Actinokineospora xiongansis sp. nov., isolated from soil of Baiyangdian.</title>
        <authorList>
            <person name="Zhang X."/>
        </authorList>
    </citation>
    <scope>NUCLEOTIDE SEQUENCE [LARGE SCALE GENOMIC DNA]</scope>
    <source>
        <strain evidence="2 3">HBU206404</strain>
    </source>
</reference>
<dbReference type="RefSeq" id="WP_187223257.1">
    <property type="nucleotide sequence ID" value="NZ_JABVED010000014.1"/>
</dbReference>
<gene>
    <name evidence="2" type="ORF">GPZ80_23710</name>
</gene>